<evidence type="ECO:0000256" key="1">
    <source>
        <dbReference type="ARBA" id="ARBA00007452"/>
    </source>
</evidence>
<dbReference type="EMBL" id="UOFQ01000058">
    <property type="protein sequence ID" value="VAW87101.1"/>
    <property type="molecule type" value="Genomic_DNA"/>
</dbReference>
<dbReference type="SUPFAM" id="SSF50249">
    <property type="entry name" value="Nucleic acid-binding proteins"/>
    <property type="match status" value="1"/>
</dbReference>
<evidence type="ECO:0000256" key="3">
    <source>
        <dbReference type="ARBA" id="ARBA00022763"/>
    </source>
</evidence>
<evidence type="ECO:0000256" key="5">
    <source>
        <dbReference type="ARBA" id="ARBA00023204"/>
    </source>
</evidence>
<organism evidence="8">
    <name type="scientific">hydrothermal vent metagenome</name>
    <dbReference type="NCBI Taxonomy" id="652676"/>
    <lineage>
        <taxon>unclassified sequences</taxon>
        <taxon>metagenomes</taxon>
        <taxon>ecological metagenomes</taxon>
    </lineage>
</organism>
<reference evidence="8" key="1">
    <citation type="submission" date="2018-06" db="EMBL/GenBank/DDBJ databases">
        <authorList>
            <person name="Zhirakovskaya E."/>
        </authorList>
    </citation>
    <scope>NUCLEOTIDE SEQUENCE</scope>
</reference>
<dbReference type="GO" id="GO:0006302">
    <property type="term" value="P:double-strand break repair"/>
    <property type="evidence" value="ECO:0007669"/>
    <property type="project" value="TreeGrafter"/>
</dbReference>
<evidence type="ECO:0000256" key="4">
    <source>
        <dbReference type="ARBA" id="ARBA00023172"/>
    </source>
</evidence>
<dbReference type="Gene3D" id="2.40.50.140">
    <property type="entry name" value="Nucleic acid-binding proteins"/>
    <property type="match status" value="1"/>
</dbReference>
<dbReference type="PANTHER" id="PTHR33991:SF1">
    <property type="entry name" value="DNA REPAIR PROTEIN RECO"/>
    <property type="match status" value="1"/>
</dbReference>
<dbReference type="Pfam" id="PF11967">
    <property type="entry name" value="RecO_N"/>
    <property type="match status" value="1"/>
</dbReference>
<evidence type="ECO:0000313" key="8">
    <source>
        <dbReference type="EMBL" id="VAW87101.1"/>
    </source>
</evidence>
<dbReference type="HAMAP" id="MF_00201">
    <property type="entry name" value="RecO"/>
    <property type="match status" value="1"/>
</dbReference>
<name>A0A3B0Z6D8_9ZZZZ</name>
<dbReference type="Gene3D" id="1.20.1440.120">
    <property type="entry name" value="Recombination protein O, C-terminal domain"/>
    <property type="match status" value="1"/>
</dbReference>
<dbReference type="InterPro" id="IPR003717">
    <property type="entry name" value="RecO"/>
</dbReference>
<dbReference type="GO" id="GO:0043590">
    <property type="term" value="C:bacterial nucleoid"/>
    <property type="evidence" value="ECO:0007669"/>
    <property type="project" value="TreeGrafter"/>
</dbReference>
<dbReference type="InterPro" id="IPR042242">
    <property type="entry name" value="RecO_C"/>
</dbReference>
<dbReference type="NCBIfam" id="TIGR00613">
    <property type="entry name" value="reco"/>
    <property type="match status" value="1"/>
</dbReference>
<proteinExistence type="inferred from homology"/>
<keyword evidence="5" id="KW-0234">DNA repair</keyword>
<dbReference type="InterPro" id="IPR012340">
    <property type="entry name" value="NA-bd_OB-fold"/>
</dbReference>
<dbReference type="SUPFAM" id="SSF57863">
    <property type="entry name" value="ArfGap/RecO-like zinc finger"/>
    <property type="match status" value="1"/>
</dbReference>
<dbReference type="AlphaFoldDB" id="A0A3B0Z6D8"/>
<keyword evidence="4" id="KW-0233">DNA recombination</keyword>
<protein>
    <recommendedName>
        <fullName evidence="2">DNA repair protein RecO</fullName>
    </recommendedName>
    <alternativeName>
        <fullName evidence="6">Recombination protein O</fullName>
    </alternativeName>
</protein>
<evidence type="ECO:0000256" key="6">
    <source>
        <dbReference type="ARBA" id="ARBA00033409"/>
    </source>
</evidence>
<accession>A0A3B0Z6D8</accession>
<dbReference type="InterPro" id="IPR022572">
    <property type="entry name" value="DNA_rep/recomb_RecO_N"/>
</dbReference>
<evidence type="ECO:0000256" key="2">
    <source>
        <dbReference type="ARBA" id="ARBA00021310"/>
    </source>
</evidence>
<evidence type="ECO:0000259" key="7">
    <source>
        <dbReference type="Pfam" id="PF11967"/>
    </source>
</evidence>
<dbReference type="PANTHER" id="PTHR33991">
    <property type="entry name" value="DNA REPAIR PROTEIN RECO"/>
    <property type="match status" value="1"/>
</dbReference>
<sequence>MGPPARHQLEPGFVLHQRPYRDTSLIVDLFTASQGRVSVVARGVRKPKSRLSPLLQPFQPLLISWVSRGELGTLTAAESNGVPFILNPRVLVSGFYINELLVRLLHRDDPHIDLFQAYFNVLQKLSTLSAAQFVIDEQVALRAFEVHLLNELGYALILDHEVKDGMPLKAETLYHYFLDQGPLLIDEHQVRNVMNHHISSQANNFVKIHGKSLLDLAQGTFRDASSLRESKRLMRAALAIHLGSKPLHSRSLLNGLRQPSFKS</sequence>
<keyword evidence="3" id="KW-0227">DNA damage</keyword>
<feature type="domain" description="DNA replication/recombination mediator RecO N-terminal" evidence="7">
    <location>
        <begin position="11"/>
        <end position="78"/>
    </location>
</feature>
<dbReference type="GO" id="GO:0006310">
    <property type="term" value="P:DNA recombination"/>
    <property type="evidence" value="ECO:0007669"/>
    <property type="project" value="UniProtKB-KW"/>
</dbReference>
<dbReference type="Pfam" id="PF02565">
    <property type="entry name" value="RecO_C"/>
    <property type="match status" value="1"/>
</dbReference>
<gene>
    <name evidence="8" type="ORF">MNBD_GAMMA17-1919</name>
</gene>
<comment type="similarity">
    <text evidence="1">Belongs to the RecO family.</text>
</comment>
<dbReference type="InterPro" id="IPR037278">
    <property type="entry name" value="ARFGAP/RecO"/>
</dbReference>